<reference evidence="7" key="1">
    <citation type="journal article" date="2014" name="Int. J. Syst. Evol. Microbiol.">
        <title>Complete genome of a new Firmicutes species belonging to the dominant human colonic microbiota ('Ruminococcus bicirculans') reveals two chromosomes and a selective capacity to utilize plant glucans.</title>
        <authorList>
            <consortium name="NISC Comparative Sequencing Program"/>
            <person name="Wegmann U."/>
            <person name="Louis P."/>
            <person name="Goesmann A."/>
            <person name="Henrissat B."/>
            <person name="Duncan S.H."/>
            <person name="Flint H.J."/>
        </authorList>
    </citation>
    <scope>NUCLEOTIDE SEQUENCE</scope>
    <source>
        <strain evidence="7">KCTC 62575</strain>
    </source>
</reference>
<proteinExistence type="predicted"/>
<dbReference type="Proteomes" id="UP000240957">
    <property type="component" value="Unassembled WGS sequence"/>
</dbReference>
<evidence type="ECO:0000256" key="2">
    <source>
        <dbReference type="ARBA" id="ARBA00022692"/>
    </source>
</evidence>
<dbReference type="EMBL" id="JBHRSF010000005">
    <property type="protein sequence ID" value="MFC2994081.1"/>
    <property type="molecule type" value="Genomic_DNA"/>
</dbReference>
<evidence type="ECO:0000256" key="4">
    <source>
        <dbReference type="ARBA" id="ARBA00023136"/>
    </source>
</evidence>
<evidence type="ECO:0000313" key="7">
    <source>
        <dbReference type="EMBL" id="MFC2994081.1"/>
    </source>
</evidence>
<keyword evidence="4 5" id="KW-0472">Membrane</keyword>
<feature type="domain" description="Cation efflux protein transmembrane" evidence="6">
    <location>
        <begin position="7"/>
        <end position="63"/>
    </location>
</feature>
<dbReference type="AlphaFoldDB" id="A0A371YUQ7"/>
<comment type="subcellular location">
    <subcellularLocation>
        <location evidence="1">Membrane</location>
        <topology evidence="1">Multi-pass membrane protein</topology>
    </subcellularLocation>
</comment>
<reference evidence="8 9" key="2">
    <citation type="submission" date="2018-08" db="EMBL/GenBank/DDBJ databases">
        <title>The draft genome of Acinetobacter sichuanensis strain WCHAc060041.</title>
        <authorList>
            <person name="Qin J."/>
            <person name="Feng Y."/>
            <person name="Zong Z."/>
        </authorList>
    </citation>
    <scope>NUCLEOTIDE SEQUENCE [LARGE SCALE GENOMIC DNA]</scope>
    <source>
        <strain evidence="8 9">WCHAc060041</strain>
    </source>
</reference>
<name>A0A371YUQ7_9GAMM</name>
<dbReference type="InterPro" id="IPR058533">
    <property type="entry name" value="Cation_efflux_TM"/>
</dbReference>
<accession>A0A371YUQ7</accession>
<gene>
    <name evidence="7" type="ORF">ACFODO_02110</name>
    <name evidence="8" type="ORF">C9E89_002145</name>
</gene>
<dbReference type="Pfam" id="PF01545">
    <property type="entry name" value="Cation_efflux"/>
    <property type="match status" value="1"/>
</dbReference>
<evidence type="ECO:0000313" key="10">
    <source>
        <dbReference type="Proteomes" id="UP001595455"/>
    </source>
</evidence>
<dbReference type="EMBL" id="PYIX02000002">
    <property type="protein sequence ID" value="RFC85205.1"/>
    <property type="molecule type" value="Genomic_DNA"/>
</dbReference>
<evidence type="ECO:0000256" key="1">
    <source>
        <dbReference type="ARBA" id="ARBA00004141"/>
    </source>
</evidence>
<keyword evidence="3 5" id="KW-1133">Transmembrane helix</keyword>
<keyword evidence="2 5" id="KW-0812">Transmembrane</keyword>
<feature type="transmembrane region" description="Helical" evidence="5">
    <location>
        <begin position="34"/>
        <end position="55"/>
    </location>
</feature>
<organism evidence="8 9">
    <name type="scientific">Acinetobacter sichuanensis</name>
    <dbReference type="NCBI Taxonomy" id="2136183"/>
    <lineage>
        <taxon>Bacteria</taxon>
        <taxon>Pseudomonadati</taxon>
        <taxon>Pseudomonadota</taxon>
        <taxon>Gammaproteobacteria</taxon>
        <taxon>Moraxellales</taxon>
        <taxon>Moraxellaceae</taxon>
        <taxon>Acinetobacter</taxon>
    </lineage>
</organism>
<evidence type="ECO:0000313" key="8">
    <source>
        <dbReference type="EMBL" id="RFC85205.1"/>
    </source>
</evidence>
<evidence type="ECO:0000313" key="9">
    <source>
        <dbReference type="Proteomes" id="UP000240957"/>
    </source>
</evidence>
<feature type="transmembrane region" description="Helical" evidence="5">
    <location>
        <begin position="7"/>
        <end position="22"/>
    </location>
</feature>
<reference evidence="7" key="4">
    <citation type="submission" date="2024-09" db="EMBL/GenBank/DDBJ databases">
        <authorList>
            <person name="Sun Q."/>
            <person name="Mori K."/>
        </authorList>
    </citation>
    <scope>NUCLEOTIDE SEQUENCE</scope>
    <source>
        <strain evidence="7">KCTC 62575</strain>
    </source>
</reference>
<evidence type="ECO:0000256" key="3">
    <source>
        <dbReference type="ARBA" id="ARBA00022989"/>
    </source>
</evidence>
<sequence>MNKIYKTSFMLSAVISILYFMINEIHKDNVVIDTGIGIILAIITVLLIFFIWLYLRSEDKRIKQKKESMNM</sequence>
<keyword evidence="10" id="KW-1185">Reference proteome</keyword>
<protein>
    <recommendedName>
        <fullName evidence="6">Cation efflux protein transmembrane domain-containing protein</fullName>
    </recommendedName>
</protein>
<dbReference type="RefSeq" id="WP_147305706.1">
    <property type="nucleotide sequence ID" value="NZ_JBHRSF010000005.1"/>
</dbReference>
<evidence type="ECO:0000259" key="6">
    <source>
        <dbReference type="Pfam" id="PF01545"/>
    </source>
</evidence>
<dbReference type="Proteomes" id="UP001595455">
    <property type="component" value="Unassembled WGS sequence"/>
</dbReference>
<reference evidence="10" key="3">
    <citation type="journal article" date="2019" name="Int. J. Syst. Evol. Microbiol.">
        <title>The Global Catalogue of Microorganisms (GCM) 10K type strain sequencing project: providing services to taxonomists for standard genome sequencing and annotation.</title>
        <authorList>
            <consortium name="The Broad Institute Genomics Platform"/>
            <consortium name="The Broad Institute Genome Sequencing Center for Infectious Disease"/>
            <person name="Wu L."/>
            <person name="Ma J."/>
        </authorList>
    </citation>
    <scope>NUCLEOTIDE SEQUENCE [LARGE SCALE GENOMIC DNA]</scope>
    <source>
        <strain evidence="10">KCTC 62575</strain>
    </source>
</reference>
<comment type="caution">
    <text evidence="8">The sequence shown here is derived from an EMBL/GenBank/DDBJ whole genome shotgun (WGS) entry which is preliminary data.</text>
</comment>
<dbReference type="OrthoDB" id="9930283at2"/>
<evidence type="ECO:0000256" key="5">
    <source>
        <dbReference type="SAM" id="Phobius"/>
    </source>
</evidence>